<comment type="caution">
    <text evidence="9">The sequence shown here is derived from an EMBL/GenBank/DDBJ whole genome shotgun (WGS) entry which is preliminary data.</text>
</comment>
<dbReference type="GO" id="GO:0005886">
    <property type="term" value="C:plasma membrane"/>
    <property type="evidence" value="ECO:0007669"/>
    <property type="project" value="UniProtKB-SubCell"/>
</dbReference>
<keyword evidence="3" id="KW-1003">Cell membrane</keyword>
<organism evidence="9 10">
    <name type="scientific">Ruminiclostridium cellobioparum subsp. termitidis CT1112</name>
    <dbReference type="NCBI Taxonomy" id="1195236"/>
    <lineage>
        <taxon>Bacteria</taxon>
        <taxon>Bacillati</taxon>
        <taxon>Bacillota</taxon>
        <taxon>Clostridia</taxon>
        <taxon>Eubacteriales</taxon>
        <taxon>Oscillospiraceae</taxon>
        <taxon>Ruminiclostridium</taxon>
    </lineage>
</organism>
<feature type="transmembrane region" description="Helical" evidence="7">
    <location>
        <begin position="260"/>
        <end position="279"/>
    </location>
</feature>
<reference evidence="9 10" key="1">
    <citation type="journal article" date="2013" name="Genome Announc.">
        <title>Draft Genome Sequence of the Cellulolytic, Mesophilic, Anaerobic Bacterium Clostridium termitidis Strain CT1112 (DSM 5398).</title>
        <authorList>
            <person name="Lal S."/>
            <person name="Ramachandran U."/>
            <person name="Zhang X."/>
            <person name="Munir R."/>
            <person name="Sparling R."/>
            <person name="Levin D.B."/>
        </authorList>
    </citation>
    <scope>NUCLEOTIDE SEQUENCE [LARGE SCALE GENOMIC DNA]</scope>
    <source>
        <strain evidence="9 10">CT1112</strain>
    </source>
</reference>
<keyword evidence="2" id="KW-0813">Transport</keyword>
<dbReference type="Proteomes" id="UP000014155">
    <property type="component" value="Unassembled WGS sequence"/>
</dbReference>
<dbReference type="AlphaFoldDB" id="S0FR19"/>
<feature type="transmembrane region" description="Helical" evidence="7">
    <location>
        <begin position="184"/>
        <end position="206"/>
    </location>
</feature>
<keyword evidence="6 7" id="KW-0472">Membrane</keyword>
<evidence type="ECO:0000256" key="3">
    <source>
        <dbReference type="ARBA" id="ARBA00022475"/>
    </source>
</evidence>
<comment type="subcellular location">
    <subcellularLocation>
        <location evidence="1">Cell membrane</location>
        <topology evidence="1">Multi-pass membrane protein</topology>
    </subcellularLocation>
</comment>
<dbReference type="GO" id="GO:0055085">
    <property type="term" value="P:transmembrane transport"/>
    <property type="evidence" value="ECO:0007669"/>
    <property type="project" value="InterPro"/>
</dbReference>
<proteinExistence type="predicted"/>
<evidence type="ECO:0000256" key="5">
    <source>
        <dbReference type="ARBA" id="ARBA00022989"/>
    </source>
</evidence>
<dbReference type="RefSeq" id="WP_004627376.1">
    <property type="nucleotide sequence ID" value="NZ_AORV01000045.1"/>
</dbReference>
<sequence>MKKSLSDRIFVFLAYTFLALFALFCLYPLLLTLGVSLSDENTVAVKGYSLIPEKFSLDTYKYLFINSGQRIIRSYGITIFVTTAGTLSALLITAMMAFALSIKTLKYRNIIAAYSNFTIIFSAGMIPWYIVCVNYLHFSNNILGLICPYLLSVWNLFLLRSYFQAIPDSIIESAKIDGANYFQIFAGIAVPLTSTGLLTVGMMYALQYWNDWWLSVMFITKRDLFPLQYYLFNIMSNVQALTSGRVSNIGSKISLPTETVKMAVTVVAIGPIIFIYPFIQRYFVKGIMAGAVKG</sequence>
<dbReference type="STRING" id="1195236.CTER_3285"/>
<evidence type="ECO:0000313" key="9">
    <source>
        <dbReference type="EMBL" id="EMS70903.1"/>
    </source>
</evidence>
<feature type="transmembrane region" description="Helical" evidence="7">
    <location>
        <begin position="9"/>
        <end position="30"/>
    </location>
</feature>
<dbReference type="InterPro" id="IPR000515">
    <property type="entry name" value="MetI-like"/>
</dbReference>
<feature type="domain" description="ABC transmembrane type-1" evidence="8">
    <location>
        <begin position="75"/>
        <end position="268"/>
    </location>
</feature>
<evidence type="ECO:0000313" key="10">
    <source>
        <dbReference type="Proteomes" id="UP000014155"/>
    </source>
</evidence>
<accession>S0FR19</accession>
<keyword evidence="9" id="KW-0762">Sugar transport</keyword>
<gene>
    <name evidence="9" type="ORF">CTER_3285</name>
</gene>
<evidence type="ECO:0000259" key="8">
    <source>
        <dbReference type="PROSITE" id="PS50928"/>
    </source>
</evidence>
<dbReference type="PROSITE" id="PS50928">
    <property type="entry name" value="ABC_TM1"/>
    <property type="match status" value="1"/>
</dbReference>
<dbReference type="EMBL" id="AORV01000045">
    <property type="protein sequence ID" value="EMS70903.1"/>
    <property type="molecule type" value="Genomic_DNA"/>
</dbReference>
<keyword evidence="4 7" id="KW-0812">Transmembrane</keyword>
<dbReference type="eggNOG" id="COG0395">
    <property type="taxonomic scope" value="Bacteria"/>
</dbReference>
<dbReference type="PATRIC" id="fig|1195236.3.peg.3508"/>
<evidence type="ECO:0000256" key="4">
    <source>
        <dbReference type="ARBA" id="ARBA00022692"/>
    </source>
</evidence>
<evidence type="ECO:0000256" key="6">
    <source>
        <dbReference type="ARBA" id="ARBA00023136"/>
    </source>
</evidence>
<dbReference type="InterPro" id="IPR035906">
    <property type="entry name" value="MetI-like_sf"/>
</dbReference>
<dbReference type="Gene3D" id="1.10.3720.10">
    <property type="entry name" value="MetI-like"/>
    <property type="match status" value="1"/>
</dbReference>
<dbReference type="PANTHER" id="PTHR43744">
    <property type="entry name" value="ABC TRANSPORTER PERMEASE PROTEIN MG189-RELATED-RELATED"/>
    <property type="match status" value="1"/>
</dbReference>
<name>S0FR19_RUMCE</name>
<feature type="transmembrane region" description="Helical" evidence="7">
    <location>
        <begin position="75"/>
        <end position="99"/>
    </location>
</feature>
<keyword evidence="5 7" id="KW-1133">Transmembrane helix</keyword>
<dbReference type="PANTHER" id="PTHR43744:SF9">
    <property type="entry name" value="POLYGALACTURONAN_RHAMNOGALACTURONAN TRANSPORT SYSTEM PERMEASE PROTEIN YTCP"/>
    <property type="match status" value="1"/>
</dbReference>
<protein>
    <submittedName>
        <fullName evidence="9">ABC-type sugar transport system, permease component</fullName>
    </submittedName>
</protein>
<keyword evidence="10" id="KW-1185">Reference proteome</keyword>
<evidence type="ECO:0000256" key="2">
    <source>
        <dbReference type="ARBA" id="ARBA00022448"/>
    </source>
</evidence>
<evidence type="ECO:0000256" key="1">
    <source>
        <dbReference type="ARBA" id="ARBA00004651"/>
    </source>
</evidence>
<dbReference type="SUPFAM" id="SSF161098">
    <property type="entry name" value="MetI-like"/>
    <property type="match status" value="1"/>
</dbReference>
<dbReference type="CDD" id="cd06261">
    <property type="entry name" value="TM_PBP2"/>
    <property type="match status" value="1"/>
</dbReference>
<feature type="transmembrane region" description="Helical" evidence="7">
    <location>
        <begin position="111"/>
        <end position="130"/>
    </location>
</feature>
<feature type="transmembrane region" description="Helical" evidence="7">
    <location>
        <begin position="142"/>
        <end position="163"/>
    </location>
</feature>
<evidence type="ECO:0000256" key="7">
    <source>
        <dbReference type="SAM" id="Phobius"/>
    </source>
</evidence>